<sequence>MWARGSSNDLEARRLVRRLVHLKKENSVLGARTRVLGKYGFDPYNSLTAAAPYSCADTFEDCWKLAQPQGRSVGRAYNLLPYSQASPYGNFSNENPCDLRASCM</sequence>
<gene>
    <name evidence="1" type="ORF">VNO77_22650</name>
</gene>
<proteinExistence type="predicted"/>
<organism evidence="1 2">
    <name type="scientific">Canavalia gladiata</name>
    <name type="common">Sword bean</name>
    <name type="synonym">Dolichos gladiatus</name>
    <dbReference type="NCBI Taxonomy" id="3824"/>
    <lineage>
        <taxon>Eukaryota</taxon>
        <taxon>Viridiplantae</taxon>
        <taxon>Streptophyta</taxon>
        <taxon>Embryophyta</taxon>
        <taxon>Tracheophyta</taxon>
        <taxon>Spermatophyta</taxon>
        <taxon>Magnoliopsida</taxon>
        <taxon>eudicotyledons</taxon>
        <taxon>Gunneridae</taxon>
        <taxon>Pentapetalae</taxon>
        <taxon>rosids</taxon>
        <taxon>fabids</taxon>
        <taxon>Fabales</taxon>
        <taxon>Fabaceae</taxon>
        <taxon>Papilionoideae</taxon>
        <taxon>50 kb inversion clade</taxon>
        <taxon>NPAAA clade</taxon>
        <taxon>indigoferoid/millettioid clade</taxon>
        <taxon>Phaseoleae</taxon>
        <taxon>Canavalia</taxon>
    </lineage>
</organism>
<accession>A0AAN9L2Z5</accession>
<name>A0AAN9L2Z5_CANGL</name>
<dbReference type="Proteomes" id="UP001367508">
    <property type="component" value="Unassembled WGS sequence"/>
</dbReference>
<comment type="caution">
    <text evidence="1">The sequence shown here is derived from an EMBL/GenBank/DDBJ whole genome shotgun (WGS) entry which is preliminary data.</text>
</comment>
<evidence type="ECO:0000313" key="1">
    <source>
        <dbReference type="EMBL" id="KAK7328540.1"/>
    </source>
</evidence>
<protein>
    <submittedName>
        <fullName evidence="1">Uncharacterized protein</fullName>
    </submittedName>
</protein>
<reference evidence="1 2" key="1">
    <citation type="submission" date="2024-01" db="EMBL/GenBank/DDBJ databases">
        <title>The genomes of 5 underutilized Papilionoideae crops provide insights into root nodulation and disease resistanc.</title>
        <authorList>
            <person name="Jiang F."/>
        </authorList>
    </citation>
    <scope>NUCLEOTIDE SEQUENCE [LARGE SCALE GENOMIC DNA]</scope>
    <source>
        <strain evidence="1">LVBAO_FW01</strain>
        <tissue evidence="1">Leaves</tissue>
    </source>
</reference>
<dbReference type="AlphaFoldDB" id="A0AAN9L2Z5"/>
<keyword evidence="2" id="KW-1185">Reference proteome</keyword>
<dbReference type="EMBL" id="JAYMYQ010000005">
    <property type="protein sequence ID" value="KAK7328540.1"/>
    <property type="molecule type" value="Genomic_DNA"/>
</dbReference>
<evidence type="ECO:0000313" key="2">
    <source>
        <dbReference type="Proteomes" id="UP001367508"/>
    </source>
</evidence>